<evidence type="ECO:0000259" key="1">
    <source>
        <dbReference type="PROSITE" id="PS52002"/>
    </source>
</evidence>
<dbReference type="Gene3D" id="2.30.30.100">
    <property type="match status" value="1"/>
</dbReference>
<dbReference type="STRING" id="5722.A2FZR2"/>
<dbReference type="InterPro" id="IPR001163">
    <property type="entry name" value="Sm_dom_euk/arc"/>
</dbReference>
<dbReference type="VEuPathDB" id="TrichDB:TVAGG3_0745030"/>
<sequence length="89" mass="10258">MDKFPFNDHDPYYMNLREMIGHKVFIKLENNRELEGTLMSLDQFGNLVLNDTVELQPGSIVPRNYQPKKLGTAVVRSPHILSTNLVRTT</sequence>
<evidence type="ECO:0000313" key="3">
    <source>
        <dbReference type="Proteomes" id="UP000001542"/>
    </source>
</evidence>
<dbReference type="InterPro" id="IPR047575">
    <property type="entry name" value="Sm"/>
</dbReference>
<evidence type="ECO:0000313" key="2">
    <source>
        <dbReference type="EMBL" id="EAX89602.1"/>
    </source>
</evidence>
<reference evidence="2" key="1">
    <citation type="submission" date="2006-10" db="EMBL/GenBank/DDBJ databases">
        <authorList>
            <person name="Amadeo P."/>
            <person name="Zhao Q."/>
            <person name="Wortman J."/>
            <person name="Fraser-Liggett C."/>
            <person name="Carlton J."/>
        </authorList>
    </citation>
    <scope>NUCLEOTIDE SEQUENCE</scope>
    <source>
        <strain evidence="2">G3</strain>
    </source>
</reference>
<dbReference type="InterPro" id="IPR010920">
    <property type="entry name" value="LSM_dom_sf"/>
</dbReference>
<dbReference type="GO" id="GO:0005689">
    <property type="term" value="C:U12-type spliceosomal complex"/>
    <property type="evidence" value="ECO:0000318"/>
    <property type="project" value="GO_Central"/>
</dbReference>
<feature type="domain" description="Sm" evidence="1">
    <location>
        <begin position="11"/>
        <end position="89"/>
    </location>
</feature>
<dbReference type="EMBL" id="DS114185">
    <property type="protein sequence ID" value="EAX89602.1"/>
    <property type="molecule type" value="Genomic_DNA"/>
</dbReference>
<dbReference type="GO" id="GO:0003723">
    <property type="term" value="F:RNA binding"/>
    <property type="evidence" value="ECO:0007669"/>
    <property type="project" value="InterPro"/>
</dbReference>
<dbReference type="OrthoDB" id="274944at2759"/>
<accession>A2FZR2</accession>
<dbReference type="RefSeq" id="XP_001302532.1">
    <property type="nucleotide sequence ID" value="XM_001302531.1"/>
</dbReference>
<dbReference type="SMR" id="A2FZR2"/>
<dbReference type="VEuPathDB" id="TrichDB:TVAG_361450"/>
<dbReference type="SMART" id="SM00651">
    <property type="entry name" value="Sm"/>
    <property type="match status" value="1"/>
</dbReference>
<dbReference type="AlphaFoldDB" id="A2FZR2"/>
<proteinExistence type="predicted"/>
<dbReference type="GO" id="GO:0071013">
    <property type="term" value="C:catalytic step 2 spliceosome"/>
    <property type="evidence" value="ECO:0000318"/>
    <property type="project" value="GO_Central"/>
</dbReference>
<protein>
    <submittedName>
        <fullName evidence="2">Sm protein</fullName>
    </submittedName>
</protein>
<dbReference type="GO" id="GO:0005688">
    <property type="term" value="C:U6 snRNP"/>
    <property type="evidence" value="ECO:0000318"/>
    <property type="project" value="GO_Central"/>
</dbReference>
<dbReference type="InParanoid" id="A2FZR2"/>
<dbReference type="PROSITE" id="PS52002">
    <property type="entry name" value="SM"/>
    <property type="match status" value="1"/>
</dbReference>
<dbReference type="GO" id="GO:0097526">
    <property type="term" value="C:spliceosomal tri-snRNP complex"/>
    <property type="evidence" value="ECO:0000318"/>
    <property type="project" value="GO_Central"/>
</dbReference>
<organism evidence="2 3">
    <name type="scientific">Trichomonas vaginalis (strain ATCC PRA-98 / G3)</name>
    <dbReference type="NCBI Taxonomy" id="412133"/>
    <lineage>
        <taxon>Eukaryota</taxon>
        <taxon>Metamonada</taxon>
        <taxon>Parabasalia</taxon>
        <taxon>Trichomonadida</taxon>
        <taxon>Trichomonadidae</taxon>
        <taxon>Trichomonas</taxon>
    </lineage>
</organism>
<dbReference type="KEGG" id="tva:4747275"/>
<name>A2FZR2_TRIV3</name>
<reference evidence="2" key="2">
    <citation type="journal article" date="2007" name="Science">
        <title>Draft genome sequence of the sexually transmitted pathogen Trichomonas vaginalis.</title>
        <authorList>
            <person name="Carlton J.M."/>
            <person name="Hirt R.P."/>
            <person name="Silva J.C."/>
            <person name="Delcher A.L."/>
            <person name="Schatz M."/>
            <person name="Zhao Q."/>
            <person name="Wortman J.R."/>
            <person name="Bidwell S.L."/>
            <person name="Alsmark U.C.M."/>
            <person name="Besteiro S."/>
            <person name="Sicheritz-Ponten T."/>
            <person name="Noel C.J."/>
            <person name="Dacks J.B."/>
            <person name="Foster P.G."/>
            <person name="Simillion C."/>
            <person name="Van de Peer Y."/>
            <person name="Miranda-Saavedra D."/>
            <person name="Barton G.J."/>
            <person name="Westrop G.D."/>
            <person name="Mueller S."/>
            <person name="Dessi D."/>
            <person name="Fiori P.L."/>
            <person name="Ren Q."/>
            <person name="Paulsen I."/>
            <person name="Zhang H."/>
            <person name="Bastida-Corcuera F.D."/>
            <person name="Simoes-Barbosa A."/>
            <person name="Brown M.T."/>
            <person name="Hayes R.D."/>
            <person name="Mukherjee M."/>
            <person name="Okumura C.Y."/>
            <person name="Schneider R."/>
            <person name="Smith A.J."/>
            <person name="Vanacova S."/>
            <person name="Villalvazo M."/>
            <person name="Haas B.J."/>
            <person name="Pertea M."/>
            <person name="Feldblyum T.V."/>
            <person name="Utterback T.R."/>
            <person name="Shu C.L."/>
            <person name="Osoegawa K."/>
            <person name="de Jong P.J."/>
            <person name="Hrdy I."/>
            <person name="Horvathova L."/>
            <person name="Zubacova Z."/>
            <person name="Dolezal P."/>
            <person name="Malik S.B."/>
            <person name="Logsdon J.M. Jr."/>
            <person name="Henze K."/>
            <person name="Gupta A."/>
            <person name="Wang C.C."/>
            <person name="Dunne R.L."/>
            <person name="Upcroft J.A."/>
            <person name="Upcroft P."/>
            <person name="White O."/>
            <person name="Salzberg S.L."/>
            <person name="Tang P."/>
            <person name="Chiu C.-H."/>
            <person name="Lee Y.-S."/>
            <person name="Embley T.M."/>
            <person name="Coombs G.H."/>
            <person name="Mottram J.C."/>
            <person name="Tachezy J."/>
            <person name="Fraser-Liggett C.M."/>
            <person name="Johnson P.J."/>
        </authorList>
    </citation>
    <scope>NUCLEOTIDE SEQUENCE [LARGE SCALE GENOMIC DNA]</scope>
    <source>
        <strain evidence="2">G3</strain>
    </source>
</reference>
<dbReference type="GO" id="GO:1990726">
    <property type="term" value="C:Lsm1-7-Pat1 complex"/>
    <property type="evidence" value="ECO:0000318"/>
    <property type="project" value="GO_Central"/>
</dbReference>
<dbReference type="Pfam" id="PF01423">
    <property type="entry name" value="LSM"/>
    <property type="match status" value="1"/>
</dbReference>
<gene>
    <name evidence="2" type="ORF">TVAG_361450</name>
</gene>
<dbReference type="SUPFAM" id="SSF50182">
    <property type="entry name" value="Sm-like ribonucleoproteins"/>
    <property type="match status" value="1"/>
</dbReference>
<keyword evidence="3" id="KW-1185">Reference proteome</keyword>
<dbReference type="GO" id="GO:0071004">
    <property type="term" value="C:U2-type prespliceosome"/>
    <property type="evidence" value="ECO:0000318"/>
    <property type="project" value="GO_Central"/>
</dbReference>
<dbReference type="Proteomes" id="UP000001542">
    <property type="component" value="Unassembled WGS sequence"/>
</dbReference>